<feature type="active site" description="Charge relay system" evidence="5">
    <location>
        <position position="174"/>
    </location>
</feature>
<comment type="similarity">
    <text evidence="1 5 6">Belongs to the peptidase S8 family.</text>
</comment>
<dbReference type="GO" id="GO:0006508">
    <property type="term" value="P:proteolysis"/>
    <property type="evidence" value="ECO:0007669"/>
    <property type="project" value="UniProtKB-KW"/>
</dbReference>
<evidence type="ECO:0000313" key="9">
    <source>
        <dbReference type="Proteomes" id="UP001144280"/>
    </source>
</evidence>
<reference evidence="8" key="1">
    <citation type="submission" date="2022-12" db="EMBL/GenBank/DDBJ databases">
        <title>New Phytohabitans aurantiacus sp. RD004123 nov., an actinomycete isolated from soil.</title>
        <authorList>
            <person name="Triningsih D.W."/>
            <person name="Harunari E."/>
            <person name="Igarashi Y."/>
        </authorList>
    </citation>
    <scope>NUCLEOTIDE SEQUENCE</scope>
    <source>
        <strain evidence="8">RD004123</strain>
    </source>
</reference>
<evidence type="ECO:0000259" key="7">
    <source>
        <dbReference type="Pfam" id="PF00082"/>
    </source>
</evidence>
<dbReference type="GO" id="GO:0008233">
    <property type="term" value="F:peptidase activity"/>
    <property type="evidence" value="ECO:0007669"/>
    <property type="project" value="UniProtKB-KW"/>
</dbReference>
<dbReference type="PROSITE" id="PS00138">
    <property type="entry name" value="SUBTILASE_SER"/>
    <property type="match status" value="1"/>
</dbReference>
<accession>A0ABQ5QS71</accession>
<dbReference type="Proteomes" id="UP001144280">
    <property type="component" value="Unassembled WGS sequence"/>
</dbReference>
<evidence type="ECO:0000256" key="2">
    <source>
        <dbReference type="ARBA" id="ARBA00022670"/>
    </source>
</evidence>
<dbReference type="PANTHER" id="PTHR43806">
    <property type="entry name" value="PEPTIDASE S8"/>
    <property type="match status" value="1"/>
</dbReference>
<dbReference type="PANTHER" id="PTHR43806:SF65">
    <property type="entry name" value="SERINE PROTEASE APRX"/>
    <property type="match status" value="1"/>
</dbReference>
<protein>
    <submittedName>
        <fullName evidence="8">Serine protease</fullName>
    </submittedName>
</protein>
<evidence type="ECO:0000256" key="1">
    <source>
        <dbReference type="ARBA" id="ARBA00011073"/>
    </source>
</evidence>
<dbReference type="InterPro" id="IPR000209">
    <property type="entry name" value="Peptidase_S8/S53_dom"/>
</dbReference>
<evidence type="ECO:0000313" key="8">
    <source>
        <dbReference type="EMBL" id="GLH97466.1"/>
    </source>
</evidence>
<dbReference type="Gene3D" id="3.40.50.200">
    <property type="entry name" value="Peptidase S8/S53 domain"/>
    <property type="match status" value="1"/>
</dbReference>
<evidence type="ECO:0000256" key="4">
    <source>
        <dbReference type="ARBA" id="ARBA00022825"/>
    </source>
</evidence>
<dbReference type="InterPro" id="IPR050131">
    <property type="entry name" value="Peptidase_S8_subtilisin-like"/>
</dbReference>
<keyword evidence="3 5" id="KW-0378">Hydrolase</keyword>
<keyword evidence="9" id="KW-1185">Reference proteome</keyword>
<dbReference type="SUPFAM" id="SSF52743">
    <property type="entry name" value="Subtilisin-like"/>
    <property type="match status" value="1"/>
</dbReference>
<name>A0ABQ5QS71_9ACTN</name>
<dbReference type="EMBL" id="BSDI01000010">
    <property type="protein sequence ID" value="GLH97466.1"/>
    <property type="molecule type" value="Genomic_DNA"/>
</dbReference>
<dbReference type="PROSITE" id="PS00136">
    <property type="entry name" value="SUBTILASE_ASP"/>
    <property type="match status" value="1"/>
</dbReference>
<evidence type="ECO:0000256" key="3">
    <source>
        <dbReference type="ARBA" id="ARBA00022801"/>
    </source>
</evidence>
<evidence type="ECO:0000256" key="6">
    <source>
        <dbReference type="RuleBase" id="RU003355"/>
    </source>
</evidence>
<dbReference type="InterPro" id="IPR015500">
    <property type="entry name" value="Peptidase_S8_subtilisin-rel"/>
</dbReference>
<gene>
    <name evidence="8" type="ORF">Pa4123_27410</name>
</gene>
<dbReference type="PROSITE" id="PS51892">
    <property type="entry name" value="SUBTILASE"/>
    <property type="match status" value="1"/>
</dbReference>
<feature type="active site" description="Charge relay system" evidence="5">
    <location>
        <position position="382"/>
    </location>
</feature>
<dbReference type="InterPro" id="IPR023828">
    <property type="entry name" value="Peptidase_S8_Ser-AS"/>
</dbReference>
<organism evidence="8 9">
    <name type="scientific">Phytohabitans aurantiacus</name>
    <dbReference type="NCBI Taxonomy" id="3016789"/>
    <lineage>
        <taxon>Bacteria</taxon>
        <taxon>Bacillati</taxon>
        <taxon>Actinomycetota</taxon>
        <taxon>Actinomycetes</taxon>
        <taxon>Micromonosporales</taxon>
        <taxon>Micromonosporaceae</taxon>
    </lineage>
</organism>
<evidence type="ECO:0000256" key="5">
    <source>
        <dbReference type="PROSITE-ProRule" id="PRU01240"/>
    </source>
</evidence>
<feature type="active site" description="Charge relay system" evidence="5">
    <location>
        <position position="207"/>
    </location>
</feature>
<comment type="caution">
    <text evidence="8">The sequence shown here is derived from an EMBL/GenBank/DDBJ whole genome shotgun (WGS) entry which is preliminary data.</text>
</comment>
<feature type="domain" description="Peptidase S8/S53" evidence="7">
    <location>
        <begin position="165"/>
        <end position="422"/>
    </location>
</feature>
<proteinExistence type="inferred from homology"/>
<keyword evidence="2 5" id="KW-0645">Protease</keyword>
<dbReference type="Pfam" id="PF00082">
    <property type="entry name" value="Peptidase_S8"/>
    <property type="match status" value="1"/>
</dbReference>
<keyword evidence="4 5" id="KW-0720">Serine protease</keyword>
<sequence length="1044" mass="109664">MTLLTGDVVTVHTRASGCPEVSVRPAQRSGILHKSCGADGHVRVIPGTVAGLVGSVLDEALFDVTTLIREGYDDARSKELPLIVKPADSRARSAFTTSLVERRELRSIGAVAGKQPKGKPMTALAGQAAAGKVWLDHRVRATQAKLDRNLRQVSAPQAWAAGYTGRGARVAVLDTGVDATHPDLAGRIAETADFTDSSPEAVDGHGHGTHVAATVAGSGAGSGGERRGVAPDARLVVGKVLDDLGLGSDSQIIAGLEWAAPRADVINMSLGGYEASDGTDPLSQAVDAVTEQYGTLVVAASGNDPLDRLISTPAAAASALTVGAVDGADRLAEFSGRGPVINTNALKPEIAAPGVEIVAARASGTGIGRIVDERYTALSGTSMAAPHVAGAAALLVQQHPDWDARTLKAALVGSADRLEGADAYTIGSGRLNAARALGALVPDQAVVNLGAGGAETKLAWTNIGARDAAVALSATVTDRLGAKAPGAATLSERRLAIDAGGTGTAVLRIDREGLATGYYTATVTARAGGRTVTTPVAFYVEPPTVELSLSMKPLPDAPAEADIFLFGQIVNLEDPALFATTFYLNRDGEGVKVRVPAGRYSITGSIYETVELQRMALTGDSDIVLTSDTAFTMDATNARPANVGVEGVETTPVAVGVYFEQRARRGSGWYDFAFAWNDSARAGGVYAVALDEPAVGEFQAYTVAGMEAPGPSFYEVIKAHPSGLPADASHQVTAAERARLVRIDQRFHRLDKPETTTGHKRYGVNSSGRLISDTTTWDLSGDRVDYVSPEYRWIDEAFYDDLVTQEAPRRYAPGSRHEKVWVRQPLRPDWYDDPAELVGGCAPEPISRTRGHLYVELVPMTDQHQRVTCFELGNATTALYRNGALLGEVEGSVGDFAIPAERGTYRLVHEVDNSGWLPSSTRVSTAWTFKSAGPRGTGSAPVPLLSVDYELPLDIANRPAGQDAAFTVHQAHGVARQRITSFGLWTSVDDGVTWKTVPVSRDGAGRFTARLPQVAAGQAVSLRVAVKASGGSALDQTIIRAYQS</sequence>
<dbReference type="PRINTS" id="PR00723">
    <property type="entry name" value="SUBTILISIN"/>
</dbReference>
<dbReference type="InterPro" id="IPR023827">
    <property type="entry name" value="Peptidase_S8_Asp-AS"/>
</dbReference>
<dbReference type="InterPro" id="IPR036852">
    <property type="entry name" value="Peptidase_S8/S53_dom_sf"/>
</dbReference>